<protein>
    <submittedName>
        <fullName evidence="2">Uncharacterized protein</fullName>
    </submittedName>
</protein>
<evidence type="ECO:0000313" key="2">
    <source>
        <dbReference type="EMBL" id="KAL0199078.1"/>
    </source>
</evidence>
<reference evidence="2 3" key="1">
    <citation type="submission" date="2024-05" db="EMBL/GenBank/DDBJ databases">
        <title>Genome sequencing and assembly of Indian major carp, Cirrhinus mrigala (Hamilton, 1822).</title>
        <authorList>
            <person name="Mohindra V."/>
            <person name="Chowdhury L.M."/>
            <person name="Lal K."/>
            <person name="Jena J.K."/>
        </authorList>
    </citation>
    <scope>NUCLEOTIDE SEQUENCE [LARGE SCALE GENOMIC DNA]</scope>
    <source>
        <strain evidence="2">CM1030</strain>
        <tissue evidence="2">Blood</tissue>
    </source>
</reference>
<evidence type="ECO:0000256" key="1">
    <source>
        <dbReference type="SAM" id="MobiDB-lite"/>
    </source>
</evidence>
<keyword evidence="3" id="KW-1185">Reference proteome</keyword>
<feature type="region of interest" description="Disordered" evidence="1">
    <location>
        <begin position="54"/>
        <end position="77"/>
    </location>
</feature>
<organism evidence="2 3">
    <name type="scientific">Cirrhinus mrigala</name>
    <name type="common">Mrigala</name>
    <dbReference type="NCBI Taxonomy" id="683832"/>
    <lineage>
        <taxon>Eukaryota</taxon>
        <taxon>Metazoa</taxon>
        <taxon>Chordata</taxon>
        <taxon>Craniata</taxon>
        <taxon>Vertebrata</taxon>
        <taxon>Euteleostomi</taxon>
        <taxon>Actinopterygii</taxon>
        <taxon>Neopterygii</taxon>
        <taxon>Teleostei</taxon>
        <taxon>Ostariophysi</taxon>
        <taxon>Cypriniformes</taxon>
        <taxon>Cyprinidae</taxon>
        <taxon>Labeoninae</taxon>
        <taxon>Labeonini</taxon>
        <taxon>Cirrhinus</taxon>
    </lineage>
</organism>
<dbReference type="Proteomes" id="UP001529510">
    <property type="component" value="Unassembled WGS sequence"/>
</dbReference>
<gene>
    <name evidence="2" type="ORF">M9458_007618</name>
</gene>
<proteinExistence type="predicted"/>
<comment type="caution">
    <text evidence="2">The sequence shown here is derived from an EMBL/GenBank/DDBJ whole genome shotgun (WGS) entry which is preliminary data.</text>
</comment>
<feature type="non-terminal residue" evidence="2">
    <location>
        <position position="91"/>
    </location>
</feature>
<dbReference type="EMBL" id="JAMKFB020000003">
    <property type="protein sequence ID" value="KAL0199078.1"/>
    <property type="molecule type" value="Genomic_DNA"/>
</dbReference>
<accession>A0ABD0RL38</accession>
<name>A0ABD0RL38_CIRMR</name>
<sequence length="91" mass="10327">MLKLLSSVCTNSTDYRRTHIFHDNDFLLDLCSHVKIYETQTGRSFLPALQSLTEKELRPPGSAETTNTEETSRAERIEEFPSVSALHLTAE</sequence>
<dbReference type="AlphaFoldDB" id="A0ABD0RL38"/>
<evidence type="ECO:0000313" key="3">
    <source>
        <dbReference type="Proteomes" id="UP001529510"/>
    </source>
</evidence>